<dbReference type="RefSeq" id="WP_185680799.1">
    <property type="nucleotide sequence ID" value="NZ_JACLAX010000040.1"/>
</dbReference>
<protein>
    <submittedName>
        <fullName evidence="1">Uncharacterized protein</fullName>
    </submittedName>
</protein>
<organism evidence="1 2">
    <name type="scientific">Novosphingobium piscinae</name>
    <dbReference type="NCBI Taxonomy" id="1507448"/>
    <lineage>
        <taxon>Bacteria</taxon>
        <taxon>Pseudomonadati</taxon>
        <taxon>Pseudomonadota</taxon>
        <taxon>Alphaproteobacteria</taxon>
        <taxon>Sphingomonadales</taxon>
        <taxon>Sphingomonadaceae</taxon>
        <taxon>Novosphingobium</taxon>
    </lineage>
</organism>
<gene>
    <name evidence="1" type="ORF">H7F53_17490</name>
</gene>
<evidence type="ECO:0000313" key="1">
    <source>
        <dbReference type="EMBL" id="MBC2670945.1"/>
    </source>
</evidence>
<comment type="caution">
    <text evidence="1">The sequence shown here is derived from an EMBL/GenBank/DDBJ whole genome shotgun (WGS) entry which is preliminary data.</text>
</comment>
<name>A0A7X1G1L3_9SPHN</name>
<sequence length="60" mass="6480">MTDPPVPLPRQDLPMPALAELPPRDFAARLRRGAPAIGTRRARRLRAGRTLAILAACAVP</sequence>
<dbReference type="EMBL" id="JACLAX010000040">
    <property type="protein sequence ID" value="MBC2670945.1"/>
    <property type="molecule type" value="Genomic_DNA"/>
</dbReference>
<reference evidence="1 2" key="1">
    <citation type="submission" date="2020-08" db="EMBL/GenBank/DDBJ databases">
        <title>The genome sequence of type strain Novosphingobium piscinae KCTC 42194.</title>
        <authorList>
            <person name="Liu Y."/>
        </authorList>
    </citation>
    <scope>NUCLEOTIDE SEQUENCE [LARGE SCALE GENOMIC DNA]</scope>
    <source>
        <strain evidence="1 2">KCTC 42194</strain>
    </source>
</reference>
<accession>A0A7X1G1L3</accession>
<feature type="non-terminal residue" evidence="1">
    <location>
        <position position="60"/>
    </location>
</feature>
<dbReference type="AlphaFoldDB" id="A0A7X1G1L3"/>
<keyword evidence="2" id="KW-1185">Reference proteome</keyword>
<proteinExistence type="predicted"/>
<dbReference type="Proteomes" id="UP000551327">
    <property type="component" value="Unassembled WGS sequence"/>
</dbReference>
<evidence type="ECO:0000313" key="2">
    <source>
        <dbReference type="Proteomes" id="UP000551327"/>
    </source>
</evidence>